<name>A0A2P2QSA9_RHIMU</name>
<sequence>MISQFMFVIPINMKQTRNKMSQGQLIRTII</sequence>
<proteinExistence type="predicted"/>
<evidence type="ECO:0000313" key="1">
    <source>
        <dbReference type="EMBL" id="MBX69896.1"/>
    </source>
</evidence>
<protein>
    <submittedName>
        <fullName evidence="1">Uncharacterized protein</fullName>
    </submittedName>
</protein>
<dbReference type="EMBL" id="GGEC01089412">
    <property type="protein sequence ID" value="MBX69896.1"/>
    <property type="molecule type" value="Transcribed_RNA"/>
</dbReference>
<reference evidence="1" key="1">
    <citation type="submission" date="2018-02" db="EMBL/GenBank/DDBJ databases">
        <title>Rhizophora mucronata_Transcriptome.</title>
        <authorList>
            <person name="Meera S.P."/>
            <person name="Sreeshan A."/>
            <person name="Augustine A."/>
        </authorList>
    </citation>
    <scope>NUCLEOTIDE SEQUENCE</scope>
    <source>
        <tissue evidence="1">Leaf</tissue>
    </source>
</reference>
<accession>A0A2P2QSA9</accession>
<dbReference type="AlphaFoldDB" id="A0A2P2QSA9"/>
<organism evidence="1">
    <name type="scientific">Rhizophora mucronata</name>
    <name type="common">Asiatic mangrove</name>
    <dbReference type="NCBI Taxonomy" id="61149"/>
    <lineage>
        <taxon>Eukaryota</taxon>
        <taxon>Viridiplantae</taxon>
        <taxon>Streptophyta</taxon>
        <taxon>Embryophyta</taxon>
        <taxon>Tracheophyta</taxon>
        <taxon>Spermatophyta</taxon>
        <taxon>Magnoliopsida</taxon>
        <taxon>eudicotyledons</taxon>
        <taxon>Gunneridae</taxon>
        <taxon>Pentapetalae</taxon>
        <taxon>rosids</taxon>
        <taxon>fabids</taxon>
        <taxon>Malpighiales</taxon>
        <taxon>Rhizophoraceae</taxon>
        <taxon>Rhizophora</taxon>
    </lineage>
</organism>